<dbReference type="InterPro" id="IPR052840">
    <property type="entry name" value="U7_snRNA_Sm-like"/>
</dbReference>
<dbReference type="InterPro" id="IPR001163">
    <property type="entry name" value="Sm_dom_euk/arc"/>
</dbReference>
<dbReference type="PANTHER" id="PTHR21196">
    <property type="entry name" value="U7 SNRNA-ASSOCIATED SM-LIKE PROTEIN LSM10"/>
    <property type="match status" value="1"/>
</dbReference>
<dbReference type="GO" id="GO:0006398">
    <property type="term" value="P:mRNA 3'-end processing by stem-loop binding and cleavage"/>
    <property type="evidence" value="ECO:0007669"/>
    <property type="project" value="TreeGrafter"/>
</dbReference>
<dbReference type="Proteomes" id="UP001292094">
    <property type="component" value="Unassembled WGS sequence"/>
</dbReference>
<dbReference type="Pfam" id="PF01423">
    <property type="entry name" value="LSM"/>
    <property type="match status" value="1"/>
</dbReference>
<dbReference type="CDD" id="cd01733">
    <property type="entry name" value="LSm10"/>
    <property type="match status" value="1"/>
</dbReference>
<evidence type="ECO:0000313" key="4">
    <source>
        <dbReference type="Proteomes" id="UP001292094"/>
    </source>
</evidence>
<dbReference type="GO" id="GO:0071254">
    <property type="term" value="C:cytoplasmic U snRNP body"/>
    <property type="evidence" value="ECO:0007669"/>
    <property type="project" value="TreeGrafter"/>
</dbReference>
<dbReference type="SMART" id="SM00651">
    <property type="entry name" value="Sm"/>
    <property type="match status" value="1"/>
</dbReference>
<dbReference type="AlphaFoldDB" id="A0AAE1UDY2"/>
<evidence type="ECO:0000256" key="1">
    <source>
        <dbReference type="SAM" id="MobiDB-lite"/>
    </source>
</evidence>
<protein>
    <recommendedName>
        <fullName evidence="2">Sm domain-containing protein</fullName>
    </recommendedName>
</protein>
<dbReference type="GO" id="GO:0071208">
    <property type="term" value="F:histone pre-mRNA DCP binding"/>
    <property type="evidence" value="ECO:0007669"/>
    <property type="project" value="TreeGrafter"/>
</dbReference>
<evidence type="ECO:0000259" key="2">
    <source>
        <dbReference type="SMART" id="SM00651"/>
    </source>
</evidence>
<accession>A0AAE1UDY2</accession>
<dbReference type="InterPro" id="IPR010920">
    <property type="entry name" value="LSM_dom_sf"/>
</dbReference>
<reference evidence="3" key="1">
    <citation type="submission" date="2023-11" db="EMBL/GenBank/DDBJ databases">
        <title>Genome assemblies of two species of porcelain crab, Petrolisthes cinctipes and Petrolisthes manimaculis (Anomura: Porcellanidae).</title>
        <authorList>
            <person name="Angst P."/>
        </authorList>
    </citation>
    <scope>NUCLEOTIDE SEQUENCE</scope>
    <source>
        <strain evidence="3">PB745_02</strain>
        <tissue evidence="3">Gill</tissue>
    </source>
</reference>
<organism evidence="3 4">
    <name type="scientific">Petrolisthes manimaculis</name>
    <dbReference type="NCBI Taxonomy" id="1843537"/>
    <lineage>
        <taxon>Eukaryota</taxon>
        <taxon>Metazoa</taxon>
        <taxon>Ecdysozoa</taxon>
        <taxon>Arthropoda</taxon>
        <taxon>Crustacea</taxon>
        <taxon>Multicrustacea</taxon>
        <taxon>Malacostraca</taxon>
        <taxon>Eumalacostraca</taxon>
        <taxon>Eucarida</taxon>
        <taxon>Decapoda</taxon>
        <taxon>Pleocyemata</taxon>
        <taxon>Anomura</taxon>
        <taxon>Galatheoidea</taxon>
        <taxon>Porcellanidae</taxon>
        <taxon>Petrolisthes</taxon>
    </lineage>
</organism>
<name>A0AAE1UDY2_9EUCA</name>
<dbReference type="GO" id="GO:0071209">
    <property type="term" value="F:U7 snRNA binding"/>
    <property type="evidence" value="ECO:0007669"/>
    <property type="project" value="TreeGrafter"/>
</dbReference>
<dbReference type="Gene3D" id="2.30.30.100">
    <property type="match status" value="1"/>
</dbReference>
<dbReference type="EMBL" id="JAWZYT010000640">
    <property type="protein sequence ID" value="KAK4320748.1"/>
    <property type="molecule type" value="Genomic_DNA"/>
</dbReference>
<sequence length="150" mass="17545">MGIHARSRHRELNTLTCLVMKLEGWKTTVELQNDAYVSGLVIEVDAKMNMQMTDAWYTDGNGRSIRLDLFHVRGRKIRYVHIPDKMDMMEAIRERVAPLVRHRKVGKKSHIALKRTEQTVRRFYRQQEGEYHQQPQQGEAGPSGHQTLLH</sequence>
<dbReference type="SUPFAM" id="SSF50182">
    <property type="entry name" value="Sm-like ribonucleoproteins"/>
    <property type="match status" value="1"/>
</dbReference>
<feature type="domain" description="Sm" evidence="2">
    <location>
        <begin position="17"/>
        <end position="82"/>
    </location>
</feature>
<keyword evidence="4" id="KW-1185">Reference proteome</keyword>
<dbReference type="PANTHER" id="PTHR21196:SF1">
    <property type="entry name" value="U7 SNRNA-ASSOCIATED SM-LIKE PROTEIN LSM10"/>
    <property type="match status" value="1"/>
</dbReference>
<dbReference type="GO" id="GO:0016604">
    <property type="term" value="C:nuclear body"/>
    <property type="evidence" value="ECO:0007669"/>
    <property type="project" value="TreeGrafter"/>
</dbReference>
<comment type="caution">
    <text evidence="3">The sequence shown here is derived from an EMBL/GenBank/DDBJ whole genome shotgun (WGS) entry which is preliminary data.</text>
</comment>
<proteinExistence type="predicted"/>
<evidence type="ECO:0000313" key="3">
    <source>
        <dbReference type="EMBL" id="KAK4320748.1"/>
    </source>
</evidence>
<gene>
    <name evidence="3" type="ORF">Pmani_008405</name>
</gene>
<feature type="region of interest" description="Disordered" evidence="1">
    <location>
        <begin position="128"/>
        <end position="150"/>
    </location>
</feature>